<dbReference type="InterPro" id="IPR011037">
    <property type="entry name" value="Pyrv_Knase-like_insert_dom_sf"/>
</dbReference>
<dbReference type="SUPFAM" id="SSF50800">
    <property type="entry name" value="PK beta-barrel domain-like"/>
    <property type="match status" value="1"/>
</dbReference>
<keyword evidence="3" id="KW-1185">Reference proteome</keyword>
<dbReference type="EMBL" id="FNBE01000007">
    <property type="protein sequence ID" value="SDF88091.1"/>
    <property type="molecule type" value="Genomic_DNA"/>
</dbReference>
<sequence length="272" mass="29209">MSLVVSSLARYPVKSCRGEQLREAVVEPWGPAGDRRWMITDPEGVFATARTLPRLVLIHPVLDEGGVTLHAPGAEPLRVPFPEGEGLEGVVVWRSSLKATSAGEAAAAWLTEVMGTELRLVHLDDPTRRPVDPEFGEPGDRVSFADGYPLLLTTDASLDALNDWIAEGVDAAEGPVPMTRFRPNVVVSGSAAWAEDDWSVLRIGGARFRAVKPCGRCVLTTVDPDTGEKGREPLATLARHRRMGKAIVFGTNLIPDEPGAVLRVGDAVEPLA</sequence>
<dbReference type="InterPro" id="IPR005303">
    <property type="entry name" value="MOCOS_middle"/>
</dbReference>
<proteinExistence type="predicted"/>
<dbReference type="PROSITE" id="PS51340">
    <property type="entry name" value="MOSC"/>
    <property type="match status" value="1"/>
</dbReference>
<dbReference type="RefSeq" id="WP_093083333.1">
    <property type="nucleotide sequence ID" value="NZ_FNBE01000007.1"/>
</dbReference>
<evidence type="ECO:0000259" key="1">
    <source>
        <dbReference type="PROSITE" id="PS51340"/>
    </source>
</evidence>
<dbReference type="SUPFAM" id="SSF141673">
    <property type="entry name" value="MOSC N-terminal domain-like"/>
    <property type="match status" value="1"/>
</dbReference>
<protein>
    <recommendedName>
        <fullName evidence="1">MOSC domain-containing protein</fullName>
    </recommendedName>
</protein>
<dbReference type="InterPro" id="IPR005302">
    <property type="entry name" value="MoCF_Sase_C"/>
</dbReference>
<dbReference type="STRING" id="366584.SAMN05216377_107191"/>
<dbReference type="PANTHER" id="PTHR14237:SF19">
    <property type="entry name" value="MITOCHONDRIAL AMIDOXIME REDUCING COMPONENT 1"/>
    <property type="match status" value="1"/>
</dbReference>
<dbReference type="GO" id="GO:0030170">
    <property type="term" value="F:pyridoxal phosphate binding"/>
    <property type="evidence" value="ECO:0007669"/>
    <property type="project" value="InterPro"/>
</dbReference>
<gene>
    <name evidence="2" type="ORF">SAMN05216377_107191</name>
</gene>
<reference evidence="2 3" key="1">
    <citation type="submission" date="2016-10" db="EMBL/GenBank/DDBJ databases">
        <authorList>
            <person name="de Groot N.N."/>
        </authorList>
    </citation>
    <scope>NUCLEOTIDE SEQUENCE [LARGE SCALE GENOMIC DNA]</scope>
    <source>
        <strain evidence="2 3">CGMCC 4.3143</strain>
    </source>
</reference>
<dbReference type="OrthoDB" id="9793178at2"/>
<evidence type="ECO:0000313" key="3">
    <source>
        <dbReference type="Proteomes" id="UP000198967"/>
    </source>
</evidence>
<dbReference type="GO" id="GO:0003824">
    <property type="term" value="F:catalytic activity"/>
    <property type="evidence" value="ECO:0007669"/>
    <property type="project" value="InterPro"/>
</dbReference>
<feature type="domain" description="MOSC" evidence="1">
    <location>
        <begin position="124"/>
        <end position="271"/>
    </location>
</feature>
<name>A0A1G7PPD1_PSEOR</name>
<accession>A0A1G7PPD1</accession>
<dbReference type="Proteomes" id="UP000198967">
    <property type="component" value="Unassembled WGS sequence"/>
</dbReference>
<evidence type="ECO:0000313" key="2">
    <source>
        <dbReference type="EMBL" id="SDF88091.1"/>
    </source>
</evidence>
<dbReference type="Pfam" id="PF03473">
    <property type="entry name" value="MOSC"/>
    <property type="match status" value="1"/>
</dbReference>
<organism evidence="2 3">
    <name type="scientific">Pseudonocardia oroxyli</name>
    <dbReference type="NCBI Taxonomy" id="366584"/>
    <lineage>
        <taxon>Bacteria</taxon>
        <taxon>Bacillati</taxon>
        <taxon>Actinomycetota</taxon>
        <taxon>Actinomycetes</taxon>
        <taxon>Pseudonocardiales</taxon>
        <taxon>Pseudonocardiaceae</taxon>
        <taxon>Pseudonocardia</taxon>
    </lineage>
</organism>
<dbReference type="AlphaFoldDB" id="A0A1G7PPD1"/>
<dbReference type="GO" id="GO:0030151">
    <property type="term" value="F:molybdenum ion binding"/>
    <property type="evidence" value="ECO:0007669"/>
    <property type="project" value="InterPro"/>
</dbReference>
<dbReference type="Pfam" id="PF03476">
    <property type="entry name" value="MOSC_N"/>
    <property type="match status" value="1"/>
</dbReference>
<dbReference type="PANTHER" id="PTHR14237">
    <property type="entry name" value="MOLYBDOPTERIN COFACTOR SULFURASE MOSC"/>
    <property type="match status" value="1"/>
</dbReference>